<evidence type="ECO:0000313" key="2">
    <source>
        <dbReference type="EMBL" id="RXN00867.1"/>
    </source>
</evidence>
<reference evidence="2 3" key="1">
    <citation type="submission" date="2019-01" db="EMBL/GenBank/DDBJ databases">
        <title>Draft Genome and Complete Hox-Cluster Characterization of the Sterlet Sturgeon (Acipenser ruthenus).</title>
        <authorList>
            <person name="Wei Q."/>
        </authorList>
    </citation>
    <scope>NUCLEOTIDE SEQUENCE [LARGE SCALE GENOMIC DNA]</scope>
    <source>
        <strain evidence="2">WHYD16114868_AA</strain>
        <tissue evidence="2">Blood</tissue>
    </source>
</reference>
<evidence type="ECO:0000256" key="1">
    <source>
        <dbReference type="SAM" id="MobiDB-lite"/>
    </source>
</evidence>
<comment type="caution">
    <text evidence="2">The sequence shown here is derived from an EMBL/GenBank/DDBJ whole genome shotgun (WGS) entry which is preliminary data.</text>
</comment>
<feature type="region of interest" description="Disordered" evidence="1">
    <location>
        <begin position="22"/>
        <end position="55"/>
    </location>
</feature>
<protein>
    <submittedName>
        <fullName evidence="2">Uncharacterized protein</fullName>
    </submittedName>
</protein>
<evidence type="ECO:0000313" key="3">
    <source>
        <dbReference type="Proteomes" id="UP000289886"/>
    </source>
</evidence>
<keyword evidence="3" id="KW-1185">Reference proteome</keyword>
<name>A0A662YXT9_ACIRT</name>
<accession>A0A662YXT9</accession>
<proteinExistence type="predicted"/>
<feature type="compositionally biased region" description="Polar residues" evidence="1">
    <location>
        <begin position="33"/>
        <end position="47"/>
    </location>
</feature>
<dbReference type="EMBL" id="SCEB01000117">
    <property type="protein sequence ID" value="RXN00867.1"/>
    <property type="molecule type" value="Genomic_DNA"/>
</dbReference>
<gene>
    <name evidence="2" type="ORF">EOD39_8463</name>
</gene>
<dbReference type="AlphaFoldDB" id="A0A662YXT9"/>
<dbReference type="Proteomes" id="UP000289886">
    <property type="component" value="Unassembled WGS sequence"/>
</dbReference>
<organism evidence="2 3">
    <name type="scientific">Acipenser ruthenus</name>
    <name type="common">Sterlet sturgeon</name>
    <dbReference type="NCBI Taxonomy" id="7906"/>
    <lineage>
        <taxon>Eukaryota</taxon>
        <taxon>Metazoa</taxon>
        <taxon>Chordata</taxon>
        <taxon>Craniata</taxon>
        <taxon>Vertebrata</taxon>
        <taxon>Euteleostomi</taxon>
        <taxon>Actinopterygii</taxon>
        <taxon>Chondrostei</taxon>
        <taxon>Acipenseriformes</taxon>
        <taxon>Acipenseridae</taxon>
        <taxon>Acipenser</taxon>
    </lineage>
</organism>
<sequence>MSGQGKEAGRSVETAGGEVAYSGAVALTERENTQSAAGEPPSQSSQPEVKYKGKETQLTDTDIIIGSEGRAYLLENGGDIPTATLTRIFETVRKFYEAAIEKMIKSFPLNNQRRPEEGALTLYWLLEEPLIHNPRLDTEATHSPTVTRLLTS</sequence>